<name>A0A1M4V2D2_9HYPH</name>
<feature type="compositionally biased region" description="Low complexity" evidence="1">
    <location>
        <begin position="84"/>
        <end position="103"/>
    </location>
</feature>
<reference evidence="2 3" key="1">
    <citation type="submission" date="2016-11" db="EMBL/GenBank/DDBJ databases">
        <authorList>
            <person name="Jaros S."/>
            <person name="Januszkiewicz K."/>
            <person name="Wedrychowicz H."/>
        </authorList>
    </citation>
    <scope>NUCLEOTIDE SEQUENCE [LARGE SCALE GENOMIC DNA]</scope>
    <source>
        <strain evidence="2 3">DSM 19436</strain>
    </source>
</reference>
<protein>
    <recommendedName>
        <fullName evidence="4">DUF5330 domain-containing protein</fullName>
    </recommendedName>
</protein>
<dbReference type="EMBL" id="FQUP01000001">
    <property type="protein sequence ID" value="SHE63047.1"/>
    <property type="molecule type" value="Genomic_DNA"/>
</dbReference>
<evidence type="ECO:0000313" key="2">
    <source>
        <dbReference type="EMBL" id="SHE63047.1"/>
    </source>
</evidence>
<dbReference type="OrthoDB" id="7923950at2"/>
<sequence>MFIIRAAFWLSIVLLLIPGDPATGGKSASAGAVDAVLAARAVVADLSSICSRQPDVCEHGGAALQAVGARAWQGAATLVSRFDGSASPEPATAAPATLGTLTSDDASPAWQPPVKATGHPPKPLAKGAGNA</sequence>
<feature type="region of interest" description="Disordered" evidence="1">
    <location>
        <begin position="83"/>
        <end position="131"/>
    </location>
</feature>
<dbReference type="RefSeq" id="WP_073051287.1">
    <property type="nucleotide sequence ID" value="NZ_FQUP01000001.1"/>
</dbReference>
<dbReference type="Pfam" id="PF17264">
    <property type="entry name" value="DUF5330"/>
    <property type="match status" value="1"/>
</dbReference>
<evidence type="ECO:0000313" key="3">
    <source>
        <dbReference type="Proteomes" id="UP000184485"/>
    </source>
</evidence>
<accession>A0A1M4V2D2</accession>
<gene>
    <name evidence="2" type="ORF">SAMN02745157_0591</name>
</gene>
<evidence type="ECO:0000256" key="1">
    <source>
        <dbReference type="SAM" id="MobiDB-lite"/>
    </source>
</evidence>
<dbReference type="InterPro" id="IPR035220">
    <property type="entry name" value="DUF5330"/>
</dbReference>
<dbReference type="STRING" id="1122133.SAMN02745157_0591"/>
<proteinExistence type="predicted"/>
<dbReference type="AlphaFoldDB" id="A0A1M4V2D2"/>
<evidence type="ECO:0008006" key="4">
    <source>
        <dbReference type="Google" id="ProtNLM"/>
    </source>
</evidence>
<dbReference type="Proteomes" id="UP000184485">
    <property type="component" value="Unassembled WGS sequence"/>
</dbReference>
<keyword evidence="3" id="KW-1185">Reference proteome</keyword>
<organism evidence="2 3">
    <name type="scientific">Kaistia soli DSM 19436</name>
    <dbReference type="NCBI Taxonomy" id="1122133"/>
    <lineage>
        <taxon>Bacteria</taxon>
        <taxon>Pseudomonadati</taxon>
        <taxon>Pseudomonadota</taxon>
        <taxon>Alphaproteobacteria</taxon>
        <taxon>Hyphomicrobiales</taxon>
        <taxon>Kaistiaceae</taxon>
        <taxon>Kaistia</taxon>
    </lineage>
</organism>